<reference evidence="2 4" key="1">
    <citation type="journal article" date="2016" name="Genome Announc.">
        <title>Draft Genome Sequences of Five Rapidly Growing Mycobacterium Species, M. thermoresistibile, M. fortuitum subsp. acetamidolyticum, M. canariasense, M. brisbanense, and M. novocastrense.</title>
        <authorList>
            <person name="Katahira K."/>
            <person name="Ogura Y."/>
            <person name="Gotoh Y."/>
            <person name="Hayashi T."/>
        </authorList>
    </citation>
    <scope>NUCLEOTIDE SEQUENCE [LARGE SCALE GENOMIC DNA]</scope>
    <source>
        <strain evidence="2 4">JCM18114</strain>
    </source>
</reference>
<dbReference type="EMBL" id="JACKTI010000070">
    <property type="protein sequence ID" value="MCV7026661.1"/>
    <property type="molecule type" value="Genomic_DNA"/>
</dbReference>
<evidence type="ECO:0000313" key="4">
    <source>
        <dbReference type="Proteomes" id="UP000069773"/>
    </source>
</evidence>
<sequence>MTTTAPYSKEQAKSHDALLAEATKALRAASDRLDSARNSAHRAAGDRTGYRGGRRHATWGMSEPEVSQRLDELAGGTGPAATAAQRALDAIANAKRAQAEAHAEVLRLDDVWRERGMWSRFFMVPGGHIHSSTGCHTLRTTTWISWLPELSGESEAEAVAAHGSVLCTHCFPSAPVEWTTKAPKPTDPNVCSGWGKYVPDANLRLYSPRGTCPDCGQTVSVTSRANARKHAPPQARK</sequence>
<organism evidence="3 5">
    <name type="scientific">Mycolicibacterium novocastrense</name>
    <name type="common">Mycobacterium novocastrense</name>
    <dbReference type="NCBI Taxonomy" id="59813"/>
    <lineage>
        <taxon>Bacteria</taxon>
        <taxon>Bacillati</taxon>
        <taxon>Actinomycetota</taxon>
        <taxon>Actinomycetes</taxon>
        <taxon>Mycobacteriales</taxon>
        <taxon>Mycobacteriaceae</taxon>
        <taxon>Mycolicibacterium</taxon>
    </lineage>
</organism>
<dbReference type="RefSeq" id="WP_067393157.1">
    <property type="nucleotide sequence ID" value="NZ_BCTA01000053.1"/>
</dbReference>
<dbReference type="Proteomes" id="UP001207528">
    <property type="component" value="Unassembled WGS sequence"/>
</dbReference>
<evidence type="ECO:0000313" key="2">
    <source>
        <dbReference type="EMBL" id="GAT11002.1"/>
    </source>
</evidence>
<dbReference type="EMBL" id="BCTA01000053">
    <property type="protein sequence ID" value="GAT11002.1"/>
    <property type="molecule type" value="Genomic_DNA"/>
</dbReference>
<accession>A0AAW5SSZ4</accession>
<dbReference type="Proteomes" id="UP000069773">
    <property type="component" value="Unassembled WGS sequence"/>
</dbReference>
<dbReference type="AlphaFoldDB" id="A0AAW5SSZ4"/>
<reference evidence="3" key="2">
    <citation type="submission" date="2020-07" db="EMBL/GenBank/DDBJ databases">
        <authorList>
            <person name="Pettersson B.M.F."/>
            <person name="Behra P.R.K."/>
            <person name="Ramesh M."/>
            <person name="Das S."/>
            <person name="Dasgupta S."/>
            <person name="Kirsebom L.A."/>
        </authorList>
    </citation>
    <scope>NUCLEOTIDE SEQUENCE</scope>
    <source>
        <strain evidence="3">DSM 44203</strain>
    </source>
</reference>
<gene>
    <name evidence="3" type="ORF">H7I77_25475</name>
    <name evidence="2" type="ORF">RMCN_4135</name>
</gene>
<comment type="caution">
    <text evidence="3">The sequence shown here is derived from an EMBL/GenBank/DDBJ whole genome shotgun (WGS) entry which is preliminary data.</text>
</comment>
<protein>
    <submittedName>
        <fullName evidence="3">Uncharacterized protein</fullName>
    </submittedName>
</protein>
<name>A0AAW5SSZ4_MYCNV</name>
<evidence type="ECO:0000313" key="3">
    <source>
        <dbReference type="EMBL" id="MCV7026661.1"/>
    </source>
</evidence>
<proteinExistence type="predicted"/>
<feature type="region of interest" description="Disordered" evidence="1">
    <location>
        <begin position="35"/>
        <end position="57"/>
    </location>
</feature>
<reference evidence="3" key="3">
    <citation type="journal article" date="2022" name="BMC Genomics">
        <title>Comparative genome analysis of mycobacteria focusing on tRNA and non-coding RNA.</title>
        <authorList>
            <person name="Behra P.R.K."/>
            <person name="Pettersson B.M.F."/>
            <person name="Ramesh M."/>
            <person name="Das S."/>
            <person name="Dasgupta S."/>
            <person name="Kirsebom L.A."/>
        </authorList>
    </citation>
    <scope>NUCLEOTIDE SEQUENCE</scope>
    <source>
        <strain evidence="3">DSM 44203</strain>
    </source>
</reference>
<keyword evidence="4" id="KW-1185">Reference proteome</keyword>
<evidence type="ECO:0000313" key="5">
    <source>
        <dbReference type="Proteomes" id="UP001207528"/>
    </source>
</evidence>
<evidence type="ECO:0000256" key="1">
    <source>
        <dbReference type="SAM" id="MobiDB-lite"/>
    </source>
</evidence>